<dbReference type="Proteomes" id="UP000218896">
    <property type="component" value="Unassembled WGS sequence"/>
</dbReference>
<accession>A0A2A2F7Q8</accession>
<dbReference type="AlphaFoldDB" id="A0A2A2F7Q8"/>
<proteinExistence type="predicted"/>
<dbReference type="InterPro" id="IPR007338">
    <property type="entry name" value="DUF416"/>
</dbReference>
<organism evidence="1 2">
    <name type="scientific">Halovibrio salipaludis</name>
    <dbReference type="NCBI Taxonomy" id="2032626"/>
    <lineage>
        <taxon>Bacteria</taxon>
        <taxon>Pseudomonadati</taxon>
        <taxon>Pseudomonadota</taxon>
        <taxon>Gammaproteobacteria</taxon>
        <taxon>Oceanospirillales</taxon>
        <taxon>Halomonadaceae</taxon>
        <taxon>Halovibrio</taxon>
    </lineage>
</organism>
<dbReference type="Pfam" id="PF04222">
    <property type="entry name" value="DUF416"/>
    <property type="match status" value="1"/>
</dbReference>
<protein>
    <recommendedName>
        <fullName evidence="3">DUF416 family protein</fullName>
    </recommendedName>
</protein>
<evidence type="ECO:0000313" key="1">
    <source>
        <dbReference type="EMBL" id="PAU80679.1"/>
    </source>
</evidence>
<sequence>MNSKQWQREMNRLTGWRQYAFILALAERAFPNYALFAEITEPEWGDRFRDALDWGWRMLAIKDHDVDPLKQLTRLEDVYPDPAEYDFYGVAPAMDAWHLLEQAFLCHVNPEKKRAFDAAARALETVTTFIEVTEGEGLEDDALVKLFDGHELVKAEKSFQKTLAETLRRAPAPDGDTLNELHGMAHNDGVSSLGLEVPERWTNANQS</sequence>
<gene>
    <name evidence="1" type="ORF">CK501_09710</name>
</gene>
<comment type="caution">
    <text evidence="1">The sequence shown here is derived from an EMBL/GenBank/DDBJ whole genome shotgun (WGS) entry which is preliminary data.</text>
</comment>
<dbReference type="InterPro" id="IPR023381">
    <property type="entry name" value="YP001051499.1-like_dom_sf"/>
</dbReference>
<name>A0A2A2F7Q8_9GAMM</name>
<dbReference type="Gene3D" id="1.20.1590.10">
    <property type="entry name" value="YP_001051499.1 domain like"/>
    <property type="match status" value="1"/>
</dbReference>
<keyword evidence="2" id="KW-1185">Reference proteome</keyword>
<evidence type="ECO:0008006" key="3">
    <source>
        <dbReference type="Google" id="ProtNLM"/>
    </source>
</evidence>
<evidence type="ECO:0000313" key="2">
    <source>
        <dbReference type="Proteomes" id="UP000218896"/>
    </source>
</evidence>
<dbReference type="EMBL" id="NSKD01000003">
    <property type="protein sequence ID" value="PAU80679.1"/>
    <property type="molecule type" value="Genomic_DNA"/>
</dbReference>
<dbReference type="RefSeq" id="WP_095617511.1">
    <property type="nucleotide sequence ID" value="NZ_NSKD01000003.1"/>
</dbReference>
<dbReference type="OrthoDB" id="9204516at2"/>
<reference evidence="1 2" key="1">
    <citation type="submission" date="2017-08" db="EMBL/GenBank/DDBJ databases">
        <title>Halovibrio sewagensis sp. nov., isolated from wastewater of high salinity.</title>
        <authorList>
            <person name="Dong X."/>
            <person name="Zhang G."/>
        </authorList>
    </citation>
    <scope>NUCLEOTIDE SEQUENCE [LARGE SCALE GENOMIC DNA]</scope>
    <source>
        <strain evidence="1 2">YL5-2</strain>
    </source>
</reference>